<comment type="function">
    <text evidence="4">Transfers a GMP moiety from GTP to Mo-molybdopterin (Mo-MPT) cofactor (Moco or molybdenum cofactor) to form Mo-molybdopterin guanine dinucleotide (Mo-MGD) cofactor.</text>
</comment>
<comment type="subunit">
    <text evidence="4">Monomer.</text>
</comment>
<comment type="caution">
    <text evidence="7">The sequence shown here is derived from an EMBL/GenBank/DDBJ whole genome shotgun (WGS) entry which is preliminary data.</text>
</comment>
<dbReference type="PANTHER" id="PTHR40072">
    <property type="entry name" value="MOLYBDOPTERIN-GUANINE DINUCLEOTIDE BIOSYNTHESIS ADAPTER PROTEIN-RELATED"/>
    <property type="match status" value="1"/>
</dbReference>
<feature type="binding site" evidence="4">
    <location>
        <position position="25"/>
    </location>
    <ligand>
        <name>GTP</name>
        <dbReference type="ChEBI" id="CHEBI:37565"/>
    </ligand>
</feature>
<evidence type="ECO:0000256" key="1">
    <source>
        <dbReference type="ARBA" id="ARBA00022842"/>
    </source>
</evidence>
<name>A0A8K0V1T4_9ENTR</name>
<sequence>MTKLMPVCGVILAGGRATRMGGRDKGLLMLNGQPLWKHIYHLLAPQVGQMAISANRNLDAYKYNDIPVIPDNLADFPGPLAGMLSIMQAINSEWFLFCPCDTPKIPENIAELLWQARGNSPAVWVNDGERDHPTIALVHRQLIPALEKYLAKGERRVMVFLRQHGGKPWTVNDPNSFVNVNTPDDLQRWQKYPAVPLLAFAAWSGTGKTTLLKRLIPLLHTKGIRTGLIKHTHHDMEVDKPGKDSYELRKAGARQTLVASNKRWALMTETPDTSEPDLFWLASRMNAATLDLILVEGFKHETVPKILLFRDRCGRNISELTIDKYVIALASDVAIAATVPVLDLNQPEQIMLFISEWLQQQQKQ</sequence>
<dbReference type="Gene3D" id="3.40.50.300">
    <property type="entry name" value="P-loop containing nucleotide triphosphate hydrolases"/>
    <property type="match status" value="1"/>
</dbReference>
<keyword evidence="8" id="KW-1185">Reference proteome</keyword>
<dbReference type="InterPro" id="IPR013482">
    <property type="entry name" value="Molybde_CF_guanTrfase"/>
</dbReference>
<dbReference type="GO" id="GO:0061603">
    <property type="term" value="F:molybdenum cofactor guanylyltransferase activity"/>
    <property type="evidence" value="ECO:0007669"/>
    <property type="project" value="UniProtKB-EC"/>
</dbReference>
<evidence type="ECO:0000256" key="4">
    <source>
        <dbReference type="HAMAP-Rule" id="MF_00316"/>
    </source>
</evidence>
<keyword evidence="4" id="KW-0547">Nucleotide-binding</keyword>
<gene>
    <name evidence="7" type="primary">mobB</name>
    <name evidence="4" type="synonym">mobA</name>
    <name evidence="7" type="ORF">JJB97_08670</name>
</gene>
<evidence type="ECO:0000259" key="5">
    <source>
        <dbReference type="Pfam" id="PF03205"/>
    </source>
</evidence>
<dbReference type="AlphaFoldDB" id="A0A8K0V1T4"/>
<dbReference type="Gene3D" id="3.90.550.10">
    <property type="entry name" value="Spore Coat Polysaccharide Biosynthesis Protein SpsA, Chain A"/>
    <property type="match status" value="1"/>
</dbReference>
<dbReference type="GO" id="GO:0005737">
    <property type="term" value="C:cytoplasm"/>
    <property type="evidence" value="ECO:0007669"/>
    <property type="project" value="UniProtKB-SubCell"/>
</dbReference>
<keyword evidence="4" id="KW-0808">Transferase</keyword>
<dbReference type="EMBL" id="JAEPBH010000019">
    <property type="protein sequence ID" value="MBK4715403.1"/>
    <property type="molecule type" value="Genomic_DNA"/>
</dbReference>
<feature type="binding site" evidence="4">
    <location>
        <position position="101"/>
    </location>
    <ligand>
        <name>Mg(2+)</name>
        <dbReference type="ChEBI" id="CHEBI:18420"/>
    </ligand>
</feature>
<protein>
    <recommendedName>
        <fullName evidence="4">Molybdenum cofactor guanylyltransferase</fullName>
        <shortName evidence="4">MoCo guanylyltransferase</shortName>
        <ecNumber evidence="4">2.7.7.77</ecNumber>
    </recommendedName>
    <alternativeName>
        <fullName evidence="4">GTP:molybdopterin guanylyltransferase</fullName>
    </alternativeName>
    <alternativeName>
        <fullName evidence="4">Mo-MPT guanylyltransferase</fullName>
    </alternativeName>
    <alternativeName>
        <fullName evidence="4">Molybdopterin guanylyltransferase</fullName>
    </alternativeName>
    <alternativeName>
        <fullName evidence="4">Molybdopterin-guanine dinucleotide synthase</fullName>
        <shortName evidence="4">MGD synthase</shortName>
    </alternativeName>
</protein>
<evidence type="ECO:0000259" key="6">
    <source>
        <dbReference type="Pfam" id="PF12804"/>
    </source>
</evidence>
<dbReference type="InterPro" id="IPR052539">
    <property type="entry name" value="MGD_biosynthesis_adapter"/>
</dbReference>
<dbReference type="InterPro" id="IPR004435">
    <property type="entry name" value="MobB_dom"/>
</dbReference>
<feature type="binding site" evidence="4">
    <location>
        <begin position="12"/>
        <end position="14"/>
    </location>
    <ligand>
        <name>GTP</name>
        <dbReference type="ChEBI" id="CHEBI:37565"/>
    </ligand>
</feature>
<comment type="domain">
    <text evidence="4">The N-terminal domain determines nucleotide recognition and specific binding, while the C-terminal domain determines the specific binding to the target protein.</text>
</comment>
<dbReference type="GO" id="GO:0046872">
    <property type="term" value="F:metal ion binding"/>
    <property type="evidence" value="ECO:0007669"/>
    <property type="project" value="UniProtKB-KW"/>
</dbReference>
<dbReference type="GO" id="GO:0006777">
    <property type="term" value="P:Mo-molybdopterin cofactor biosynthetic process"/>
    <property type="evidence" value="ECO:0007669"/>
    <property type="project" value="UniProtKB-KW"/>
</dbReference>
<dbReference type="HAMAP" id="MF_00316">
    <property type="entry name" value="MobA"/>
    <property type="match status" value="1"/>
</dbReference>
<feature type="domain" description="MobA-like NTP transferase" evidence="6">
    <location>
        <begin position="9"/>
        <end position="163"/>
    </location>
</feature>
<reference evidence="7" key="1">
    <citation type="submission" date="2021-01" db="EMBL/GenBank/DDBJ databases">
        <title>Intestinitalea alba gen. nov., sp. nov., a novel genus of the family Enterobacteriaceae, isolated from the gut of the plastic-eating mealworm Tenebrio molitor L.</title>
        <authorList>
            <person name="Yang Y."/>
        </authorList>
    </citation>
    <scope>NUCLEOTIDE SEQUENCE</scope>
    <source>
        <strain evidence="7">BIT-L3</strain>
    </source>
</reference>
<dbReference type="NCBIfam" id="TIGR00176">
    <property type="entry name" value="mobB"/>
    <property type="match status" value="1"/>
</dbReference>
<dbReference type="GO" id="GO:0005525">
    <property type="term" value="F:GTP binding"/>
    <property type="evidence" value="ECO:0007669"/>
    <property type="project" value="UniProtKB-UniRule"/>
</dbReference>
<dbReference type="Pfam" id="PF12804">
    <property type="entry name" value="NTP_transf_3"/>
    <property type="match status" value="1"/>
</dbReference>
<proteinExistence type="inferred from homology"/>
<dbReference type="Proteomes" id="UP000659047">
    <property type="component" value="Unassembled WGS sequence"/>
</dbReference>
<dbReference type="FunFam" id="3.40.50.300:FF:000920">
    <property type="entry name" value="Molybdopterin-guanine dinucleotide biosynthesis protein B"/>
    <property type="match status" value="1"/>
</dbReference>
<evidence type="ECO:0000256" key="3">
    <source>
        <dbReference type="ARBA" id="ARBA00023150"/>
    </source>
</evidence>
<evidence type="ECO:0000313" key="7">
    <source>
        <dbReference type="EMBL" id="MBK4715403.1"/>
    </source>
</evidence>
<comment type="subcellular location">
    <subcellularLocation>
        <location evidence="4">Cytoplasm</location>
    </subcellularLocation>
</comment>
<dbReference type="NCBIfam" id="NF008021">
    <property type="entry name" value="PRK10751.1"/>
    <property type="match status" value="1"/>
</dbReference>
<comment type="catalytic activity">
    <reaction evidence="4">
        <text>Mo-molybdopterin + GTP + H(+) = Mo-molybdopterin guanine dinucleotide + diphosphate</text>
        <dbReference type="Rhea" id="RHEA:34243"/>
        <dbReference type="ChEBI" id="CHEBI:15378"/>
        <dbReference type="ChEBI" id="CHEBI:33019"/>
        <dbReference type="ChEBI" id="CHEBI:37565"/>
        <dbReference type="ChEBI" id="CHEBI:71302"/>
        <dbReference type="ChEBI" id="CHEBI:71310"/>
        <dbReference type="EC" id="2.7.7.77"/>
    </reaction>
</comment>
<comment type="caution">
    <text evidence="4">Lacks conserved residue(s) required for the propagation of feature annotation.</text>
</comment>
<keyword evidence="4" id="KW-0479">Metal-binding</keyword>
<dbReference type="PANTHER" id="PTHR40072:SF1">
    <property type="entry name" value="MOLYBDOPTERIN-GUANINE DINUCLEOTIDE BIOSYNTHESIS ADAPTER PROTEIN"/>
    <property type="match status" value="1"/>
</dbReference>
<dbReference type="InterPro" id="IPR029044">
    <property type="entry name" value="Nucleotide-diphossugar_trans"/>
</dbReference>
<dbReference type="InterPro" id="IPR025877">
    <property type="entry name" value="MobA-like_NTP_Trfase"/>
</dbReference>
<dbReference type="EC" id="2.7.7.77" evidence="4"/>
<accession>A0A8K0V1T4</accession>
<feature type="binding site" evidence="4">
    <location>
        <position position="71"/>
    </location>
    <ligand>
        <name>GTP</name>
        <dbReference type="ChEBI" id="CHEBI:37565"/>
    </ligand>
</feature>
<organism evidence="7 8">
    <name type="scientific">Tenebrionibacter intestinalis</name>
    <dbReference type="NCBI Taxonomy" id="2799638"/>
    <lineage>
        <taxon>Bacteria</taxon>
        <taxon>Pseudomonadati</taxon>
        <taxon>Pseudomonadota</taxon>
        <taxon>Gammaproteobacteria</taxon>
        <taxon>Enterobacterales</taxon>
        <taxon>Enterobacteriaceae</taxon>
        <taxon>Tenebrionibacter/Tenebrionicola group</taxon>
        <taxon>Tenebrionibacter</taxon>
    </lineage>
</organism>
<evidence type="ECO:0000313" key="8">
    <source>
        <dbReference type="Proteomes" id="UP000659047"/>
    </source>
</evidence>
<comment type="similarity">
    <text evidence="4">Belongs to the MobA family.</text>
</comment>
<dbReference type="CDD" id="cd03116">
    <property type="entry name" value="MobB"/>
    <property type="match status" value="1"/>
</dbReference>
<dbReference type="Pfam" id="PF03205">
    <property type="entry name" value="MobB"/>
    <property type="match status" value="1"/>
</dbReference>
<keyword evidence="2 4" id="KW-0342">GTP-binding</keyword>
<dbReference type="SUPFAM" id="SSF52540">
    <property type="entry name" value="P-loop containing nucleoside triphosphate hydrolases"/>
    <property type="match status" value="1"/>
</dbReference>
<feature type="domain" description="Molybdopterin-guanine dinucleotide biosynthesis protein B (MobB)" evidence="5">
    <location>
        <begin position="198"/>
        <end position="332"/>
    </location>
</feature>
<feature type="binding site" evidence="4">
    <location>
        <position position="101"/>
    </location>
    <ligand>
        <name>GTP</name>
        <dbReference type="ChEBI" id="CHEBI:37565"/>
    </ligand>
</feature>
<dbReference type="CDD" id="cd02503">
    <property type="entry name" value="MobA"/>
    <property type="match status" value="1"/>
</dbReference>
<dbReference type="NCBIfam" id="TIGR02665">
    <property type="entry name" value="molyb_mobA"/>
    <property type="match status" value="1"/>
</dbReference>
<comment type="cofactor">
    <cofactor evidence="4">
        <name>Mg(2+)</name>
        <dbReference type="ChEBI" id="CHEBI:18420"/>
    </cofactor>
</comment>
<dbReference type="SUPFAM" id="SSF53448">
    <property type="entry name" value="Nucleotide-diphospho-sugar transferases"/>
    <property type="match status" value="1"/>
</dbReference>
<keyword evidence="3 4" id="KW-0501">Molybdenum cofactor biosynthesis</keyword>
<keyword evidence="4" id="KW-0963">Cytoplasm</keyword>
<dbReference type="InterPro" id="IPR027417">
    <property type="entry name" value="P-loop_NTPase"/>
</dbReference>
<evidence type="ECO:0000256" key="2">
    <source>
        <dbReference type="ARBA" id="ARBA00023134"/>
    </source>
</evidence>
<keyword evidence="1 4" id="KW-0460">Magnesium</keyword>